<name>A0C1J6_PARTE</name>
<dbReference type="GO" id="GO:0060285">
    <property type="term" value="P:cilium-dependent cell motility"/>
    <property type="evidence" value="ECO:0000318"/>
    <property type="project" value="GO_Central"/>
</dbReference>
<protein>
    <recommendedName>
        <fullName evidence="8">DM10 domain-containing protein</fullName>
    </recommendedName>
</protein>
<dbReference type="FunFam" id="2.30.29.170:FF:000004">
    <property type="entry name" value="EF-hand domain containing 2"/>
    <property type="match status" value="2"/>
</dbReference>
<evidence type="ECO:0000313" key="10">
    <source>
        <dbReference type="Proteomes" id="UP000000600"/>
    </source>
</evidence>
<dbReference type="Pfam" id="PF06565">
    <property type="entry name" value="DM10_dom"/>
    <property type="match status" value="3"/>
</dbReference>
<gene>
    <name evidence="9" type="ORF">GSPATT00034140001</name>
</gene>
<dbReference type="EMBL" id="CT868033">
    <property type="protein sequence ID" value="CAK64663.1"/>
    <property type="molecule type" value="Genomic_DNA"/>
</dbReference>
<reference evidence="9 10" key="1">
    <citation type="journal article" date="2006" name="Nature">
        <title>Global trends of whole-genome duplications revealed by the ciliate Paramecium tetraurelia.</title>
        <authorList>
            <consortium name="Genoscope"/>
            <person name="Aury J.-M."/>
            <person name="Jaillon O."/>
            <person name="Duret L."/>
            <person name="Noel B."/>
            <person name="Jubin C."/>
            <person name="Porcel B.M."/>
            <person name="Segurens B."/>
            <person name="Daubin V."/>
            <person name="Anthouard V."/>
            <person name="Aiach N."/>
            <person name="Arnaiz O."/>
            <person name="Billaut A."/>
            <person name="Beisson J."/>
            <person name="Blanc I."/>
            <person name="Bouhouche K."/>
            <person name="Camara F."/>
            <person name="Duharcourt S."/>
            <person name="Guigo R."/>
            <person name="Gogendeau D."/>
            <person name="Katinka M."/>
            <person name="Keller A.-M."/>
            <person name="Kissmehl R."/>
            <person name="Klotz C."/>
            <person name="Koll F."/>
            <person name="Le Moue A."/>
            <person name="Lepere C."/>
            <person name="Malinsky S."/>
            <person name="Nowacki M."/>
            <person name="Nowak J.K."/>
            <person name="Plattner H."/>
            <person name="Poulain J."/>
            <person name="Ruiz F."/>
            <person name="Serrano V."/>
            <person name="Zagulski M."/>
            <person name="Dessen P."/>
            <person name="Betermier M."/>
            <person name="Weissenbach J."/>
            <person name="Scarpelli C."/>
            <person name="Schachter V."/>
            <person name="Sperling L."/>
            <person name="Meyer E."/>
            <person name="Cohen J."/>
            <person name="Wincker P."/>
        </authorList>
    </citation>
    <scope>NUCLEOTIDE SEQUENCE [LARGE SCALE GENOMIC DNA]</scope>
    <source>
        <strain evidence="9 10">Stock d4-2</strain>
    </source>
</reference>
<dbReference type="OrthoDB" id="10255210at2759"/>
<comment type="subcellular location">
    <subcellularLocation>
        <location evidence="1">Cell projection</location>
        <location evidence="1">Cilium</location>
    </subcellularLocation>
    <subcellularLocation>
        <location evidence="2">Cytoplasm</location>
        <location evidence="2">Cytoskeleton</location>
    </subcellularLocation>
</comment>
<evidence type="ECO:0000256" key="6">
    <source>
        <dbReference type="ARBA" id="ARBA00023273"/>
    </source>
</evidence>
<dbReference type="AlphaFoldDB" id="A0C1J6"/>
<dbReference type="Gene3D" id="2.30.29.170">
    <property type="match status" value="3"/>
</dbReference>
<dbReference type="HOGENOM" id="CLU_018366_0_1_1"/>
<keyword evidence="3" id="KW-0963">Cytoplasm</keyword>
<dbReference type="KEGG" id="ptm:GSPATT00034140001"/>
<keyword evidence="6" id="KW-0966">Cell projection</keyword>
<dbReference type="eggNOG" id="KOG0043">
    <property type="taxonomic scope" value="Eukaryota"/>
</dbReference>
<dbReference type="SMART" id="SM00676">
    <property type="entry name" value="DM10"/>
    <property type="match status" value="3"/>
</dbReference>
<evidence type="ECO:0000256" key="7">
    <source>
        <dbReference type="SAM" id="MobiDB-lite"/>
    </source>
</evidence>
<dbReference type="Proteomes" id="UP000000600">
    <property type="component" value="Unassembled WGS sequence"/>
</dbReference>
<evidence type="ECO:0000256" key="2">
    <source>
        <dbReference type="ARBA" id="ARBA00004245"/>
    </source>
</evidence>
<dbReference type="GO" id="GO:0007052">
    <property type="term" value="P:mitotic spindle organization"/>
    <property type="evidence" value="ECO:0000318"/>
    <property type="project" value="GO_Central"/>
</dbReference>
<keyword evidence="4" id="KW-0677">Repeat</keyword>
<evidence type="ECO:0000256" key="3">
    <source>
        <dbReference type="ARBA" id="ARBA00022490"/>
    </source>
</evidence>
<feature type="domain" description="DM10" evidence="8">
    <location>
        <begin position="263"/>
        <end position="365"/>
    </location>
</feature>
<dbReference type="STRING" id="5888.A0C1J6"/>
<evidence type="ECO:0000259" key="8">
    <source>
        <dbReference type="PROSITE" id="PS51336"/>
    </source>
</evidence>
<dbReference type="PANTHER" id="PTHR12086">
    <property type="entry name" value="EF-HAND DOMAIN C-TERMINAL CONTAINING PROTEIN"/>
    <property type="match status" value="1"/>
</dbReference>
<feature type="region of interest" description="Disordered" evidence="7">
    <location>
        <begin position="1"/>
        <end position="59"/>
    </location>
</feature>
<dbReference type="InterPro" id="IPR006602">
    <property type="entry name" value="DM10_dom"/>
</dbReference>
<feature type="domain" description="DM10" evidence="8">
    <location>
        <begin position="104"/>
        <end position="210"/>
    </location>
</feature>
<dbReference type="GO" id="GO:0005930">
    <property type="term" value="C:axoneme"/>
    <property type="evidence" value="ECO:0000318"/>
    <property type="project" value="GO_Central"/>
</dbReference>
<dbReference type="GeneID" id="5017845"/>
<organism evidence="9 10">
    <name type="scientific">Paramecium tetraurelia</name>
    <dbReference type="NCBI Taxonomy" id="5888"/>
    <lineage>
        <taxon>Eukaryota</taxon>
        <taxon>Sar</taxon>
        <taxon>Alveolata</taxon>
        <taxon>Ciliophora</taxon>
        <taxon>Intramacronucleata</taxon>
        <taxon>Oligohymenophorea</taxon>
        <taxon>Peniculida</taxon>
        <taxon>Parameciidae</taxon>
        <taxon>Paramecium</taxon>
    </lineage>
</organism>
<keyword evidence="10" id="KW-1185">Reference proteome</keyword>
<dbReference type="PROSITE" id="PS51336">
    <property type="entry name" value="DM10"/>
    <property type="match status" value="3"/>
</dbReference>
<dbReference type="PANTHER" id="PTHR12086:SF9">
    <property type="entry name" value="EF-HAND DOMAIN-CONTAINING PROTEIN 1"/>
    <property type="match status" value="1"/>
</dbReference>
<feature type="domain" description="DM10" evidence="8">
    <location>
        <begin position="421"/>
        <end position="522"/>
    </location>
</feature>
<keyword evidence="5" id="KW-0206">Cytoskeleton</keyword>
<evidence type="ECO:0000256" key="1">
    <source>
        <dbReference type="ARBA" id="ARBA00004138"/>
    </source>
</evidence>
<evidence type="ECO:0000256" key="5">
    <source>
        <dbReference type="ARBA" id="ARBA00023212"/>
    </source>
</evidence>
<dbReference type="GO" id="GO:0072686">
    <property type="term" value="C:mitotic spindle"/>
    <property type="evidence" value="ECO:0000318"/>
    <property type="project" value="GO_Central"/>
</dbReference>
<dbReference type="InParanoid" id="A0C1J6"/>
<sequence length="523" mass="61437">MASAFPKLPGFVPTQELDKPNFRKVSAAKQDQNREIKQLPNKEYPVPRKQPTQVPSQTGMFNPDYLSTTHAMHLPKVCLLISYIPKNSNNDSEELYQPSWVKMDRHVLRFSGFFKEAVVESALENYRIRKLTIFYYLEDHSISITEPKQENSGVPQGAFLKRQKVLRADGSKTFIIPEDFRINQDIEIFGKTIRLYDCDQYTREFYEGLGQPQEQSFSPQSDSFETKTMTKYIPQKDTVMKDYLEHKLGGGKVTSQKQFLENDRKVLKFYVFSDIEYVLHYYLADDTIEIKEINSANSGRVPFPMMLRRQKLPRKFSLNQPGQTYAEDFIRPQDIQFGQPLIIYNRKFAIQGCDPFTRYYYQEKFNVDFPLGGQEEQQIEQRSNIIIPPHNGIGDEQDSLGYIYRLQPIPPKKDFFKWVDNQVNLRYLAMFNTTKPEDKDRVFVITYFLNDDSLLVYEPTVRNSGIPDGKFLEKRKYKNAFNNNEFFSPKDLIVGNEVQINGWKFQLLDCDEFTKKWYADNFK</sequence>
<dbReference type="OMA" id="AIQGCDP"/>
<dbReference type="GO" id="GO:0000281">
    <property type="term" value="P:mitotic cytokinesis"/>
    <property type="evidence" value="ECO:0000318"/>
    <property type="project" value="GO_Central"/>
</dbReference>
<evidence type="ECO:0000256" key="4">
    <source>
        <dbReference type="ARBA" id="ARBA00022737"/>
    </source>
</evidence>
<accession>A0C1J6</accession>
<dbReference type="InterPro" id="IPR040193">
    <property type="entry name" value="EFHC1/EFHC2/EFHB"/>
</dbReference>
<dbReference type="RefSeq" id="XP_001432060.1">
    <property type="nucleotide sequence ID" value="XM_001432023.1"/>
</dbReference>
<evidence type="ECO:0000313" key="9">
    <source>
        <dbReference type="EMBL" id="CAK64663.1"/>
    </source>
</evidence>
<dbReference type="GO" id="GO:0043014">
    <property type="term" value="F:alpha-tubulin binding"/>
    <property type="evidence" value="ECO:0000318"/>
    <property type="project" value="GO_Central"/>
</dbReference>
<feature type="compositionally biased region" description="Polar residues" evidence="7">
    <location>
        <begin position="50"/>
        <end position="59"/>
    </location>
</feature>
<proteinExistence type="predicted"/>